<dbReference type="Proteomes" id="UP000317429">
    <property type="component" value="Chromosome"/>
</dbReference>
<dbReference type="KEGG" id="pnd:Pla175_17590"/>
<reference evidence="1 2" key="1">
    <citation type="submission" date="2019-02" db="EMBL/GenBank/DDBJ databases">
        <title>Deep-cultivation of Planctomycetes and their phenomic and genomic characterization uncovers novel biology.</title>
        <authorList>
            <person name="Wiegand S."/>
            <person name="Jogler M."/>
            <person name="Boedeker C."/>
            <person name="Pinto D."/>
            <person name="Vollmers J."/>
            <person name="Rivas-Marin E."/>
            <person name="Kohn T."/>
            <person name="Peeters S.H."/>
            <person name="Heuer A."/>
            <person name="Rast P."/>
            <person name="Oberbeckmann S."/>
            <person name="Bunk B."/>
            <person name="Jeske O."/>
            <person name="Meyerdierks A."/>
            <person name="Storesund J.E."/>
            <person name="Kallscheuer N."/>
            <person name="Luecker S."/>
            <person name="Lage O.M."/>
            <person name="Pohl T."/>
            <person name="Merkel B.J."/>
            <person name="Hornburger P."/>
            <person name="Mueller R.-W."/>
            <person name="Bruemmer F."/>
            <person name="Labrenz M."/>
            <person name="Spormann A.M."/>
            <person name="Op den Camp H."/>
            <person name="Overmann J."/>
            <person name="Amann R."/>
            <person name="Jetten M.S.M."/>
            <person name="Mascher T."/>
            <person name="Medema M.H."/>
            <person name="Devos D.P."/>
            <person name="Kaster A.-K."/>
            <person name="Ovreas L."/>
            <person name="Rohde M."/>
            <person name="Galperin M.Y."/>
            <person name="Jogler C."/>
        </authorList>
    </citation>
    <scope>NUCLEOTIDE SEQUENCE [LARGE SCALE GENOMIC DNA]</scope>
    <source>
        <strain evidence="1 2">Pla175</strain>
    </source>
</reference>
<accession>A0A518DAA5</accession>
<sequence length="173" mass="19752">MNEYDYNPSDDQDHEPLGVEDVINERRRFNADVLRAVKAFRRAKPFRGTIDEQKAALKAMHAVIVEAYSLNVELEFGTGFGEDEPSLDSVLQDRRFLTRRGRTVPISAVAPDFAIRLQGRLSLVSYLHLVGAARGLSPADRCEFSLNLFKRVFPKSFERAEKDGMVLRRPRRD</sequence>
<evidence type="ECO:0000313" key="2">
    <source>
        <dbReference type="Proteomes" id="UP000317429"/>
    </source>
</evidence>
<gene>
    <name evidence="1" type="ORF">Pla175_17590</name>
</gene>
<dbReference type="RefSeq" id="WP_145283244.1">
    <property type="nucleotide sequence ID" value="NZ_CP036291.1"/>
</dbReference>
<dbReference type="AlphaFoldDB" id="A0A518DAA5"/>
<organism evidence="1 2">
    <name type="scientific">Pirellulimonas nuda</name>
    <dbReference type="NCBI Taxonomy" id="2528009"/>
    <lineage>
        <taxon>Bacteria</taxon>
        <taxon>Pseudomonadati</taxon>
        <taxon>Planctomycetota</taxon>
        <taxon>Planctomycetia</taxon>
        <taxon>Pirellulales</taxon>
        <taxon>Lacipirellulaceae</taxon>
        <taxon>Pirellulimonas</taxon>
    </lineage>
</organism>
<evidence type="ECO:0000313" key="1">
    <source>
        <dbReference type="EMBL" id="QDU88383.1"/>
    </source>
</evidence>
<proteinExistence type="predicted"/>
<dbReference type="EMBL" id="CP036291">
    <property type="protein sequence ID" value="QDU88383.1"/>
    <property type="molecule type" value="Genomic_DNA"/>
</dbReference>
<protein>
    <submittedName>
        <fullName evidence="1">Uncharacterized protein</fullName>
    </submittedName>
</protein>
<keyword evidence="2" id="KW-1185">Reference proteome</keyword>
<name>A0A518DAA5_9BACT</name>